<keyword evidence="5" id="KW-0547">Nucleotide-binding</keyword>
<keyword evidence="3" id="KW-0597">Phosphoprotein</keyword>
<dbReference type="SMART" id="SM00388">
    <property type="entry name" value="HisKA"/>
    <property type="match status" value="1"/>
</dbReference>
<reference evidence="12 13" key="1">
    <citation type="submission" date="2015-10" db="EMBL/GenBank/DDBJ databases">
        <title>Draft Genome Sequence of Chlorobium limicola strain Frasassi Growing under Artificial Lighting in the Frasassi Cave System.</title>
        <authorList>
            <person name="Mansor M."/>
            <person name="Macalady J."/>
        </authorList>
    </citation>
    <scope>NUCLEOTIDE SEQUENCE [LARGE SCALE GENOMIC DNA]</scope>
    <source>
        <strain evidence="12 13">Frasassi</strain>
    </source>
</reference>
<dbReference type="InterPro" id="IPR013767">
    <property type="entry name" value="PAS_fold"/>
</dbReference>
<dbReference type="CDD" id="cd00082">
    <property type="entry name" value="HisKA"/>
    <property type="match status" value="1"/>
</dbReference>
<dbReference type="RefSeq" id="WP_059138816.1">
    <property type="nucleotide sequence ID" value="NZ_LMBR01000102.1"/>
</dbReference>
<protein>
    <recommendedName>
        <fullName evidence="2">histidine kinase</fullName>
        <ecNumber evidence="2">2.7.13.3</ecNumber>
    </recommendedName>
</protein>
<evidence type="ECO:0000256" key="9">
    <source>
        <dbReference type="SAM" id="Phobius"/>
    </source>
</evidence>
<accession>A0A101JNJ7</accession>
<dbReference type="SMART" id="SM00091">
    <property type="entry name" value="PAS"/>
    <property type="match status" value="1"/>
</dbReference>
<dbReference type="GO" id="GO:0006355">
    <property type="term" value="P:regulation of DNA-templated transcription"/>
    <property type="evidence" value="ECO:0007669"/>
    <property type="project" value="InterPro"/>
</dbReference>
<dbReference type="PANTHER" id="PTHR43065">
    <property type="entry name" value="SENSOR HISTIDINE KINASE"/>
    <property type="match status" value="1"/>
</dbReference>
<evidence type="ECO:0000256" key="2">
    <source>
        <dbReference type="ARBA" id="ARBA00012438"/>
    </source>
</evidence>
<organism evidence="12 13">
    <name type="scientific">Chlorobium limicola</name>
    <dbReference type="NCBI Taxonomy" id="1092"/>
    <lineage>
        <taxon>Bacteria</taxon>
        <taxon>Pseudomonadati</taxon>
        <taxon>Chlorobiota</taxon>
        <taxon>Chlorobiia</taxon>
        <taxon>Chlorobiales</taxon>
        <taxon>Chlorobiaceae</taxon>
        <taxon>Chlorobium/Pelodictyon group</taxon>
        <taxon>Chlorobium</taxon>
    </lineage>
</organism>
<evidence type="ECO:0000313" key="13">
    <source>
        <dbReference type="Proteomes" id="UP000053937"/>
    </source>
</evidence>
<keyword evidence="13" id="KW-1185">Reference proteome</keyword>
<keyword evidence="9" id="KW-0812">Transmembrane</keyword>
<dbReference type="SUPFAM" id="SSF55874">
    <property type="entry name" value="ATPase domain of HSP90 chaperone/DNA topoisomerase II/histidine kinase"/>
    <property type="match status" value="1"/>
</dbReference>
<dbReference type="Gene3D" id="3.30.450.20">
    <property type="entry name" value="PAS domain"/>
    <property type="match status" value="1"/>
</dbReference>
<sequence>MKRNAFSEKQLLMLPPGYLAGLFSLLVFLFLGTAFFEYQYRKSEIEHIMREEAALLIHALRVGAENAITGYNENRSLLTGSLFDQLRLLDRLDMQKPLTSTDLCVIAGSNGVYRINVFDGNGRRIAYNTPLDHTPLDRTCDPRQMLQPLYSGKQDSLLLGIRQSASDRGPRLIAAVRRSRGGVIAGNIDASRLLDLRRRLGAGQLIQRIGADTTGIEYIIWQDANAILSATPNVSKADPVHTDPFLLSSYRATSAKTRMTAFNGKPVFEVVKPFYYNGVNVGLLRIGLKTDHYDVAAAKLRNRLLMLVGLVVIGSLFMFNLIVTRRSEAEMKHACERAQNFSSVILESMADVVVAVDAAGKITMINGPAEQLFLISLREVTGKHVNEVFPESAPFLDGIVSGRHAMLDREFFCTAGGRQLLLAGNFSLITGTDNRIEGAVAVLRDLTEQRAMQQVIDRQAKLQAMGELASGVAHEIRNPLNAIGILAQRLDIEFSPAADEPEYRHLVRTVLSEVHRLNAIVQRFLKFGRPPQLMPVPVHLDDFVRSYGTVLQSEAEKKSIRFTLKADCDRTVLIDREQMQQVLLNIIRNGVEATAKGGSIALRVFCRGSRSVIEIADSGTGIPAAKLPEIFNLYFTTKDDGSGMGLSIANQIVHAHGGLIEVSSREGEGSVFSIVLPSL</sequence>
<gene>
    <name evidence="12" type="ORF">ASB62_04565</name>
</gene>
<keyword evidence="9" id="KW-0472">Membrane</keyword>
<keyword evidence="7" id="KW-0067">ATP-binding</keyword>
<dbReference type="SUPFAM" id="SSF55785">
    <property type="entry name" value="PYP-like sensor domain (PAS domain)"/>
    <property type="match status" value="1"/>
</dbReference>
<dbReference type="SMART" id="SM00387">
    <property type="entry name" value="HATPase_c"/>
    <property type="match status" value="1"/>
</dbReference>
<dbReference type="PRINTS" id="PR00344">
    <property type="entry name" value="BCTRLSENSOR"/>
</dbReference>
<dbReference type="GO" id="GO:0005524">
    <property type="term" value="F:ATP binding"/>
    <property type="evidence" value="ECO:0007669"/>
    <property type="project" value="UniProtKB-KW"/>
</dbReference>
<evidence type="ECO:0000259" key="10">
    <source>
        <dbReference type="PROSITE" id="PS50109"/>
    </source>
</evidence>
<dbReference type="InterPro" id="IPR036097">
    <property type="entry name" value="HisK_dim/P_sf"/>
</dbReference>
<dbReference type="SUPFAM" id="SSF47384">
    <property type="entry name" value="Homodimeric domain of signal transducing histidine kinase"/>
    <property type="match status" value="1"/>
</dbReference>
<keyword evidence="4" id="KW-0808">Transferase</keyword>
<evidence type="ECO:0000256" key="5">
    <source>
        <dbReference type="ARBA" id="ARBA00022741"/>
    </source>
</evidence>
<dbReference type="Pfam" id="PF02518">
    <property type="entry name" value="HATPase_c"/>
    <property type="match status" value="1"/>
</dbReference>
<name>A0A101JNJ7_CHLLI</name>
<keyword evidence="6 12" id="KW-0418">Kinase</keyword>
<evidence type="ECO:0000256" key="8">
    <source>
        <dbReference type="ARBA" id="ARBA00023012"/>
    </source>
</evidence>
<evidence type="ECO:0000256" key="7">
    <source>
        <dbReference type="ARBA" id="ARBA00022840"/>
    </source>
</evidence>
<dbReference type="GO" id="GO:0000155">
    <property type="term" value="F:phosphorelay sensor kinase activity"/>
    <property type="evidence" value="ECO:0007669"/>
    <property type="project" value="InterPro"/>
</dbReference>
<dbReference type="Pfam" id="PF00989">
    <property type="entry name" value="PAS"/>
    <property type="match status" value="1"/>
</dbReference>
<comment type="caution">
    <text evidence="12">The sequence shown here is derived from an EMBL/GenBank/DDBJ whole genome shotgun (WGS) entry which is preliminary data.</text>
</comment>
<dbReference type="Pfam" id="PF00512">
    <property type="entry name" value="HisKA"/>
    <property type="match status" value="1"/>
</dbReference>
<evidence type="ECO:0000259" key="11">
    <source>
        <dbReference type="PROSITE" id="PS50112"/>
    </source>
</evidence>
<dbReference type="InterPro" id="IPR004358">
    <property type="entry name" value="Sig_transdc_His_kin-like_C"/>
</dbReference>
<dbReference type="PANTHER" id="PTHR43065:SF10">
    <property type="entry name" value="PEROXIDE STRESS-ACTIVATED HISTIDINE KINASE MAK3"/>
    <property type="match status" value="1"/>
</dbReference>
<dbReference type="EC" id="2.7.13.3" evidence="2"/>
<evidence type="ECO:0000256" key="4">
    <source>
        <dbReference type="ARBA" id="ARBA00022679"/>
    </source>
</evidence>
<dbReference type="InterPro" id="IPR003661">
    <property type="entry name" value="HisK_dim/P_dom"/>
</dbReference>
<feature type="domain" description="Histidine kinase" evidence="10">
    <location>
        <begin position="471"/>
        <end position="679"/>
    </location>
</feature>
<dbReference type="InterPro" id="IPR005467">
    <property type="entry name" value="His_kinase_dom"/>
</dbReference>
<dbReference type="InterPro" id="IPR003594">
    <property type="entry name" value="HATPase_dom"/>
</dbReference>
<dbReference type="EMBL" id="LMBR01000102">
    <property type="protein sequence ID" value="KUL30149.1"/>
    <property type="molecule type" value="Genomic_DNA"/>
</dbReference>
<dbReference type="CDD" id="cd00130">
    <property type="entry name" value="PAS"/>
    <property type="match status" value="1"/>
</dbReference>
<dbReference type="NCBIfam" id="TIGR00229">
    <property type="entry name" value="sensory_box"/>
    <property type="match status" value="1"/>
</dbReference>
<comment type="catalytic activity">
    <reaction evidence="1">
        <text>ATP + protein L-histidine = ADP + protein N-phospho-L-histidine.</text>
        <dbReference type="EC" id="2.7.13.3"/>
    </reaction>
</comment>
<feature type="transmembrane region" description="Helical" evidence="9">
    <location>
        <begin position="304"/>
        <end position="323"/>
    </location>
</feature>
<evidence type="ECO:0000313" key="12">
    <source>
        <dbReference type="EMBL" id="KUL30149.1"/>
    </source>
</evidence>
<evidence type="ECO:0000256" key="3">
    <source>
        <dbReference type="ARBA" id="ARBA00022553"/>
    </source>
</evidence>
<dbReference type="InterPro" id="IPR036890">
    <property type="entry name" value="HATPase_C_sf"/>
</dbReference>
<dbReference type="OrthoDB" id="9806995at2"/>
<dbReference type="InterPro" id="IPR035965">
    <property type="entry name" value="PAS-like_dom_sf"/>
</dbReference>
<dbReference type="Proteomes" id="UP000053937">
    <property type="component" value="Unassembled WGS sequence"/>
</dbReference>
<dbReference type="PROSITE" id="PS50109">
    <property type="entry name" value="HIS_KIN"/>
    <property type="match status" value="1"/>
</dbReference>
<keyword evidence="8" id="KW-0902">Two-component regulatory system</keyword>
<feature type="domain" description="PAS" evidence="11">
    <location>
        <begin position="338"/>
        <end position="392"/>
    </location>
</feature>
<dbReference type="Gene3D" id="3.30.565.10">
    <property type="entry name" value="Histidine kinase-like ATPase, C-terminal domain"/>
    <property type="match status" value="1"/>
</dbReference>
<dbReference type="PROSITE" id="PS50112">
    <property type="entry name" value="PAS"/>
    <property type="match status" value="1"/>
</dbReference>
<dbReference type="InterPro" id="IPR000014">
    <property type="entry name" value="PAS"/>
</dbReference>
<dbReference type="Gene3D" id="1.10.287.130">
    <property type="match status" value="1"/>
</dbReference>
<proteinExistence type="predicted"/>
<keyword evidence="9" id="KW-1133">Transmembrane helix</keyword>
<dbReference type="AlphaFoldDB" id="A0A101JNJ7"/>
<evidence type="ECO:0000256" key="1">
    <source>
        <dbReference type="ARBA" id="ARBA00000085"/>
    </source>
</evidence>
<evidence type="ECO:0000256" key="6">
    <source>
        <dbReference type="ARBA" id="ARBA00022777"/>
    </source>
</evidence>